<evidence type="ECO:0000256" key="4">
    <source>
        <dbReference type="ARBA" id="ARBA00022759"/>
    </source>
</evidence>
<evidence type="ECO:0000256" key="9">
    <source>
        <dbReference type="SAM" id="MobiDB-lite"/>
    </source>
</evidence>
<evidence type="ECO:0000259" key="10">
    <source>
        <dbReference type="PROSITE" id="PS50158"/>
    </source>
</evidence>
<keyword evidence="12" id="KW-1185">Reference proteome</keyword>
<dbReference type="Gene3D" id="4.10.60.10">
    <property type="entry name" value="Zinc finger, CCHC-type"/>
    <property type="match status" value="1"/>
</dbReference>
<keyword evidence="8" id="KW-0175">Coiled coil</keyword>
<organism evidence="11 12">
    <name type="scientific">Achlya hypogyna</name>
    <name type="common">Oomycete</name>
    <name type="synonym">Protoachlya hypogyna</name>
    <dbReference type="NCBI Taxonomy" id="1202772"/>
    <lineage>
        <taxon>Eukaryota</taxon>
        <taxon>Sar</taxon>
        <taxon>Stramenopiles</taxon>
        <taxon>Oomycota</taxon>
        <taxon>Saprolegniomycetes</taxon>
        <taxon>Saprolegniales</taxon>
        <taxon>Achlyaceae</taxon>
        <taxon>Achlya</taxon>
    </lineage>
</organism>
<dbReference type="InterPro" id="IPR001878">
    <property type="entry name" value="Znf_CCHC"/>
</dbReference>
<name>A0A1V9YF30_ACHHY</name>
<dbReference type="Pfam" id="PF00078">
    <property type="entry name" value="RVT_1"/>
    <property type="match status" value="1"/>
</dbReference>
<keyword evidence="3" id="KW-0540">Nuclease</keyword>
<dbReference type="Proteomes" id="UP000243579">
    <property type="component" value="Unassembled WGS sequence"/>
</dbReference>
<feature type="region of interest" description="Disordered" evidence="9">
    <location>
        <begin position="323"/>
        <end position="374"/>
    </location>
</feature>
<keyword evidence="2" id="KW-0548">Nucleotidyltransferase</keyword>
<dbReference type="EMBL" id="JNBR01001894">
    <property type="protein sequence ID" value="OQR84345.1"/>
    <property type="molecule type" value="Genomic_DNA"/>
</dbReference>
<evidence type="ECO:0000256" key="5">
    <source>
        <dbReference type="ARBA" id="ARBA00022801"/>
    </source>
</evidence>
<dbReference type="PANTHER" id="PTHR37984">
    <property type="entry name" value="PROTEIN CBG26694"/>
    <property type="match status" value="1"/>
</dbReference>
<proteinExistence type="predicted"/>
<dbReference type="GO" id="GO:0003676">
    <property type="term" value="F:nucleic acid binding"/>
    <property type="evidence" value="ECO:0007669"/>
    <property type="project" value="InterPro"/>
</dbReference>
<dbReference type="STRING" id="1202772.A0A1V9YF30"/>
<keyword evidence="7" id="KW-0862">Zinc</keyword>
<dbReference type="InterPro" id="IPR043502">
    <property type="entry name" value="DNA/RNA_pol_sf"/>
</dbReference>
<comment type="caution">
    <text evidence="11">The sequence shown here is derived from an EMBL/GenBank/DDBJ whole genome shotgun (WGS) entry which is preliminary data.</text>
</comment>
<dbReference type="AlphaFoldDB" id="A0A1V9YF30"/>
<dbReference type="GO" id="GO:0003964">
    <property type="term" value="F:RNA-directed DNA polymerase activity"/>
    <property type="evidence" value="ECO:0007669"/>
    <property type="project" value="UniProtKB-KW"/>
</dbReference>
<dbReference type="Pfam" id="PF00098">
    <property type="entry name" value="zf-CCHC"/>
    <property type="match status" value="1"/>
</dbReference>
<keyword evidence="4" id="KW-0255">Endonuclease</keyword>
<evidence type="ECO:0000256" key="8">
    <source>
        <dbReference type="SAM" id="Coils"/>
    </source>
</evidence>
<dbReference type="InterPro" id="IPR000477">
    <property type="entry name" value="RT_dom"/>
</dbReference>
<reference evidence="11 12" key="1">
    <citation type="journal article" date="2014" name="Genome Biol. Evol.">
        <title>The secreted proteins of Achlya hypogyna and Thraustotheca clavata identify the ancestral oomycete secretome and reveal gene acquisitions by horizontal gene transfer.</title>
        <authorList>
            <person name="Misner I."/>
            <person name="Blouin N."/>
            <person name="Leonard G."/>
            <person name="Richards T.A."/>
            <person name="Lane C.E."/>
        </authorList>
    </citation>
    <scope>NUCLEOTIDE SEQUENCE [LARGE SCALE GENOMIC DNA]</scope>
    <source>
        <strain evidence="11 12">ATCC 48635</strain>
    </source>
</reference>
<feature type="region of interest" description="Disordered" evidence="9">
    <location>
        <begin position="269"/>
        <end position="288"/>
    </location>
</feature>
<keyword evidence="7" id="KW-0479">Metal-binding</keyword>
<feature type="domain" description="CCHC-type" evidence="10">
    <location>
        <begin position="315"/>
        <end position="330"/>
    </location>
</feature>
<dbReference type="Gene3D" id="3.10.10.10">
    <property type="entry name" value="HIV Type 1 Reverse Transcriptase, subunit A, domain 1"/>
    <property type="match status" value="1"/>
</dbReference>
<dbReference type="GO" id="GO:0004519">
    <property type="term" value="F:endonuclease activity"/>
    <property type="evidence" value="ECO:0007669"/>
    <property type="project" value="UniProtKB-KW"/>
</dbReference>
<dbReference type="SUPFAM" id="SSF57756">
    <property type="entry name" value="Retrovirus zinc finger-like domains"/>
    <property type="match status" value="1"/>
</dbReference>
<dbReference type="SUPFAM" id="SSF56672">
    <property type="entry name" value="DNA/RNA polymerases"/>
    <property type="match status" value="1"/>
</dbReference>
<evidence type="ECO:0000313" key="11">
    <source>
        <dbReference type="EMBL" id="OQR84345.1"/>
    </source>
</evidence>
<protein>
    <recommendedName>
        <fullName evidence="10">CCHC-type domain-containing protein</fullName>
    </recommendedName>
</protein>
<dbReference type="GO" id="GO:0008270">
    <property type="term" value="F:zinc ion binding"/>
    <property type="evidence" value="ECO:0007669"/>
    <property type="project" value="UniProtKB-KW"/>
</dbReference>
<feature type="coiled-coil region" evidence="8">
    <location>
        <begin position="18"/>
        <end position="79"/>
    </location>
</feature>
<evidence type="ECO:0000256" key="1">
    <source>
        <dbReference type="ARBA" id="ARBA00022679"/>
    </source>
</evidence>
<evidence type="ECO:0000256" key="3">
    <source>
        <dbReference type="ARBA" id="ARBA00022722"/>
    </source>
</evidence>
<keyword evidence="7" id="KW-0863">Zinc-finger</keyword>
<gene>
    <name evidence="11" type="ORF">ACHHYP_13511</name>
</gene>
<keyword evidence="6" id="KW-0695">RNA-directed DNA polymerase</keyword>
<dbReference type="GO" id="GO:0004190">
    <property type="term" value="F:aspartic-type endopeptidase activity"/>
    <property type="evidence" value="ECO:0007669"/>
    <property type="project" value="InterPro"/>
</dbReference>
<dbReference type="CDD" id="cd09274">
    <property type="entry name" value="RNase_HI_RT_Ty3"/>
    <property type="match status" value="1"/>
</dbReference>
<evidence type="ECO:0000256" key="2">
    <source>
        <dbReference type="ARBA" id="ARBA00022695"/>
    </source>
</evidence>
<dbReference type="SMART" id="SM00343">
    <property type="entry name" value="ZnF_C2HC"/>
    <property type="match status" value="1"/>
</dbReference>
<dbReference type="InterPro" id="IPR041373">
    <property type="entry name" value="RT_RNaseH"/>
</dbReference>
<feature type="compositionally biased region" description="Low complexity" evidence="9">
    <location>
        <begin position="269"/>
        <end position="283"/>
    </location>
</feature>
<dbReference type="FunFam" id="3.30.70.270:FF:000020">
    <property type="entry name" value="Transposon Tf2-6 polyprotein-like Protein"/>
    <property type="match status" value="1"/>
</dbReference>
<dbReference type="InterPro" id="IPR036875">
    <property type="entry name" value="Znf_CCHC_sf"/>
</dbReference>
<dbReference type="CDD" id="cd01647">
    <property type="entry name" value="RT_LTR"/>
    <property type="match status" value="1"/>
</dbReference>
<dbReference type="PROSITE" id="PS00141">
    <property type="entry name" value="ASP_PROTEASE"/>
    <property type="match status" value="1"/>
</dbReference>
<dbReference type="OrthoDB" id="161383at2759"/>
<dbReference type="InterPro" id="IPR050951">
    <property type="entry name" value="Retrovirus_Pol_polyprotein"/>
</dbReference>
<evidence type="ECO:0000313" key="12">
    <source>
        <dbReference type="Proteomes" id="UP000243579"/>
    </source>
</evidence>
<dbReference type="Gene3D" id="3.30.70.270">
    <property type="match status" value="2"/>
</dbReference>
<dbReference type="Pfam" id="PF17917">
    <property type="entry name" value="RT_RNaseH"/>
    <property type="match status" value="1"/>
</dbReference>
<evidence type="ECO:0000256" key="6">
    <source>
        <dbReference type="ARBA" id="ARBA00022918"/>
    </source>
</evidence>
<dbReference type="GO" id="GO:0006508">
    <property type="term" value="P:proteolysis"/>
    <property type="evidence" value="ECO:0007669"/>
    <property type="project" value="InterPro"/>
</dbReference>
<dbReference type="PANTHER" id="PTHR37984:SF5">
    <property type="entry name" value="PROTEIN NYNRIN-LIKE"/>
    <property type="match status" value="1"/>
</dbReference>
<dbReference type="InterPro" id="IPR001969">
    <property type="entry name" value="Aspartic_peptidase_AS"/>
</dbReference>
<keyword evidence="5" id="KW-0378">Hydrolase</keyword>
<feature type="compositionally biased region" description="Basic and acidic residues" evidence="9">
    <location>
        <begin position="323"/>
        <end position="333"/>
    </location>
</feature>
<accession>A0A1V9YF30</accession>
<dbReference type="PROSITE" id="PS50158">
    <property type="entry name" value="ZF_CCHC"/>
    <property type="match status" value="1"/>
</dbReference>
<sequence length="1089" mass="120989">MSAPTDFQRSIKHTLGQLAAALEQEQRMMNALATAQAQNIHTQNELAATLAAHKEARSAAALEEAARAAQARQDEAHAAAAAREEAAFLAAAAREEAAAREAAARSQHASTPELRVEGLRMPEYHGHLDESVSLYVHRARCLAVMVANLYGLAASWYLSCVSTGTQPTTMVAFEAQLREQFEPPDLQERLRDQLYDLRQEDCTDLMSAQISDMTALDMTMHFMRGLRMRTREAVQYKRPLTATAAIQAALAFERAFSVSLGNERRQPVALVPAPSRPSAAAPVQPERDPYDMEVDYTQARQQAWRASQGPETRQCYNCDRRGHIARDCRDPPRRRNQGSRPPRRRQGQRREAQTNVVVREQVPDDNSSDDDEEISTYGTFTAVTLGPRAMVHKLLIEQGVFDDKPARILLDSGATDNLVRPALVTHVSGHRRVKMEAFDCPARAPTEVGVCTSKVNLANAPGVEFECEFSTWDLNPVINWRTHKIESISPLRGPGSPSVPQTNVASVLTDGSSHGVTVNSSPATPSVVTSDVAPQLRALLETYQDVFPTELPDALPPSRCGLRMAKVEQDACDKFIDKLRMKVPKSDGDGASVSRDQWLKGHHPTAKIRWVLDYRHVNSQTEVPKIPLPNIEDLFDCMKGSTIFSKLDLASGYHQMLVDPASRKYTAFRTHRETYEWAVAPMGLAGMPGVWSRLMRALFDGIDHVVVYMDDICAFSVDMTSHVVHLRAVLDVLRREKLYARPTKCDFGVPQVSFLGHKISALGVHVDNAKVRAIEAWAEPKSPKDLQRFLGLCGYYRKFIARFAELVLPLSALAKSDATWTWSNAASEAFKRIKVALQQAPALQLPDYEQPFVVTTDASGSCCGAVLSQKNAAGHDLPVAYLSKKFGPHDLGWPAHEKELHAIKIALTKWRHFLYGCPFEVFTDNSTCQWFLRTPVLSAKLTRWLDFFSRFDFVLHHRRGVENVVADALSRPPASQPQVHECTAACAKSYDVHVALQEVSSLTLLGGDVLDGLLGTPAAPSLPPQSVIVPHRVIFNHAAQVAFSTVAMHTEDKKRLMAAYAHDVSFSDAHRFHEHQGLYFVRTTNQVWR</sequence>
<evidence type="ECO:0000256" key="7">
    <source>
        <dbReference type="PROSITE-ProRule" id="PRU00047"/>
    </source>
</evidence>
<feature type="compositionally biased region" description="Basic residues" evidence="9">
    <location>
        <begin position="334"/>
        <end position="347"/>
    </location>
</feature>
<keyword evidence="1" id="KW-0808">Transferase</keyword>
<dbReference type="InterPro" id="IPR043128">
    <property type="entry name" value="Rev_trsase/Diguanyl_cyclase"/>
</dbReference>